<accession>A0A6C0CNT2</accession>
<evidence type="ECO:0000256" key="1">
    <source>
        <dbReference type="SAM" id="Coils"/>
    </source>
</evidence>
<feature type="compositionally biased region" description="Basic residues" evidence="2">
    <location>
        <begin position="404"/>
        <end position="424"/>
    </location>
</feature>
<dbReference type="EMBL" id="MN739469">
    <property type="protein sequence ID" value="QHT06466.1"/>
    <property type="molecule type" value="Genomic_DNA"/>
</dbReference>
<keyword evidence="1" id="KW-0175">Coiled coil</keyword>
<protein>
    <submittedName>
        <fullName evidence="3">Uncharacterized protein</fullName>
    </submittedName>
</protein>
<evidence type="ECO:0000256" key="2">
    <source>
        <dbReference type="SAM" id="MobiDB-lite"/>
    </source>
</evidence>
<name>A0A6C0CNT2_9ZZZZ</name>
<feature type="region of interest" description="Disordered" evidence="2">
    <location>
        <begin position="1"/>
        <end position="33"/>
    </location>
</feature>
<feature type="region of interest" description="Disordered" evidence="2">
    <location>
        <begin position="393"/>
        <end position="424"/>
    </location>
</feature>
<dbReference type="AlphaFoldDB" id="A0A6C0CNT2"/>
<evidence type="ECO:0000313" key="3">
    <source>
        <dbReference type="EMBL" id="QHT06466.1"/>
    </source>
</evidence>
<reference evidence="3" key="1">
    <citation type="journal article" date="2020" name="Nature">
        <title>Giant virus diversity and host interactions through global metagenomics.</title>
        <authorList>
            <person name="Schulz F."/>
            <person name="Roux S."/>
            <person name="Paez-Espino D."/>
            <person name="Jungbluth S."/>
            <person name="Walsh D.A."/>
            <person name="Denef V.J."/>
            <person name="McMahon K.D."/>
            <person name="Konstantinidis K.T."/>
            <person name="Eloe-Fadrosh E.A."/>
            <person name="Kyrpides N.C."/>
            <person name="Woyke T."/>
        </authorList>
    </citation>
    <scope>NUCLEOTIDE SEQUENCE</scope>
    <source>
        <strain evidence="3">GVMAG-M-3300021425-30</strain>
    </source>
</reference>
<sequence length="424" mass="47773">MEQRVETNNTTSDDSGSASAPDNASNNASASSEKKIESVRKVLQDLVRDLLHTFPELNEALDPRLRVIYDGEESLRADKAVESLVEYFNTVYPERFFDILYQNEEMFENDSLNLNFLPSVDFRVLWKENISESTKETLWKYLQLILFSTVSNVDSGDSFGDTAKLFEAINQDEFKSKLEETMKGMQDMFEKAQGEGEERRSNINLDEMPNAEDIHNHVEKMMGGKLGALAKEIAEETARDLNIDMTDASSVSDVFKNLMKNPTKLMGMVKNVGSKLDEKIKSGDIKESELLQEASEMMKNMRDMPGFGNIQEMLSKMGGMKGGKVNTGAMQAHMERNIKLAQQKERIRAKVQANKNVVVEKQMSAEEMAAAEAAAEKARIELLQMIDNDENNLVFRSGEGAVRSSKRKKGKKKKKKKKSKDKSA</sequence>
<organism evidence="3">
    <name type="scientific">viral metagenome</name>
    <dbReference type="NCBI Taxonomy" id="1070528"/>
    <lineage>
        <taxon>unclassified sequences</taxon>
        <taxon>metagenomes</taxon>
        <taxon>organismal metagenomes</taxon>
    </lineage>
</organism>
<feature type="compositionally biased region" description="Low complexity" evidence="2">
    <location>
        <begin position="7"/>
        <end position="31"/>
    </location>
</feature>
<proteinExistence type="predicted"/>
<feature type="coiled-coil region" evidence="1">
    <location>
        <begin position="361"/>
        <end position="388"/>
    </location>
</feature>